<dbReference type="InterPro" id="IPR036396">
    <property type="entry name" value="Cyt_P450_sf"/>
</dbReference>
<name>A0ABR0JY50_9EURO</name>
<dbReference type="PANTHER" id="PTHR24305">
    <property type="entry name" value="CYTOCHROME P450"/>
    <property type="match status" value="1"/>
</dbReference>
<dbReference type="PROSITE" id="PS00086">
    <property type="entry name" value="CYTOCHROME_P450"/>
    <property type="match status" value="1"/>
</dbReference>
<organism evidence="9 10">
    <name type="scientific">Lithohypha guttulata</name>
    <dbReference type="NCBI Taxonomy" id="1690604"/>
    <lineage>
        <taxon>Eukaryota</taxon>
        <taxon>Fungi</taxon>
        <taxon>Dikarya</taxon>
        <taxon>Ascomycota</taxon>
        <taxon>Pezizomycotina</taxon>
        <taxon>Eurotiomycetes</taxon>
        <taxon>Chaetothyriomycetidae</taxon>
        <taxon>Chaetothyriales</taxon>
        <taxon>Trichomeriaceae</taxon>
        <taxon>Lithohypha</taxon>
    </lineage>
</organism>
<dbReference type="PRINTS" id="PR00385">
    <property type="entry name" value="P450"/>
</dbReference>
<accession>A0ABR0JY50</accession>
<keyword evidence="7 8" id="KW-0503">Monooxygenase</keyword>
<protein>
    <recommendedName>
        <fullName evidence="11">Cytochrome P450</fullName>
    </recommendedName>
</protein>
<evidence type="ECO:0000256" key="5">
    <source>
        <dbReference type="ARBA" id="ARBA00023002"/>
    </source>
</evidence>
<evidence type="ECO:0000256" key="7">
    <source>
        <dbReference type="ARBA" id="ARBA00023033"/>
    </source>
</evidence>
<evidence type="ECO:0000256" key="6">
    <source>
        <dbReference type="ARBA" id="ARBA00023004"/>
    </source>
</evidence>
<dbReference type="Pfam" id="PF00067">
    <property type="entry name" value="p450"/>
    <property type="match status" value="1"/>
</dbReference>
<dbReference type="InterPro" id="IPR001128">
    <property type="entry name" value="Cyt_P450"/>
</dbReference>
<dbReference type="Gene3D" id="1.10.630.10">
    <property type="entry name" value="Cytochrome P450"/>
    <property type="match status" value="1"/>
</dbReference>
<keyword evidence="5 8" id="KW-0560">Oxidoreductase</keyword>
<dbReference type="CDD" id="cd11061">
    <property type="entry name" value="CYP67-like"/>
    <property type="match status" value="1"/>
</dbReference>
<evidence type="ECO:0000256" key="4">
    <source>
        <dbReference type="ARBA" id="ARBA00022723"/>
    </source>
</evidence>
<dbReference type="InterPro" id="IPR017972">
    <property type="entry name" value="Cyt_P450_CS"/>
</dbReference>
<sequence length="545" mass="61714">MGIGQPTFKMTSFSMIQNALLLLALALLTFRLLRAVYRLTLHPLARFPGPFLSRISSISIPLQAASGDRHLRQLQEHRKYGPIVRIGPNSLSFSSPTALRTIYQSSRLQNQLRKSDYYKTIDAPAGAYSTHSEVGRRKHAFRRRVLDQAFSEASMRSAEEFVINNVDTLCGLLSNGDSWSQPRRMDDYATYFVYDVMGDLVFGKPFDCMTNAEHRFVPKMITESSKFLYVFVARRLISCEPLMHWLGGQAARDEYHFVAYAAARMKERIAKEEEKDVRKDMMHYILNAKDPVTSRSLTQLELEAETSLLIAAGADTTSSSLAAAFHYLTLPSSKPVLDYLQRQLRKKFSVVSFITWSALKNHTYLRAVVEEIVRLLPAVPSELPRTIMQKPGIDIAGEFIPAGTTVGCSAFVLAHDAEAYPSPYAFKPERWIPKDAETHLAEVSPLQDPEQIAKAREAFCAFSLGSRGCVGKQLAYMELCLVLARVLWTFDMRRAVEQVSVRTKGEAERKGLRWYDDEYQVKDVFLTAREGPLVEFRKHQTLVEA</sequence>
<dbReference type="PANTHER" id="PTHR24305:SF237">
    <property type="entry name" value="CYTOCHROME P450 MONOOXYGENASE ATNE-RELATED"/>
    <property type="match status" value="1"/>
</dbReference>
<keyword evidence="3 8" id="KW-0349">Heme</keyword>
<dbReference type="InterPro" id="IPR050121">
    <property type="entry name" value="Cytochrome_P450_monoxygenase"/>
</dbReference>
<keyword evidence="4 8" id="KW-0479">Metal-binding</keyword>
<evidence type="ECO:0008006" key="11">
    <source>
        <dbReference type="Google" id="ProtNLM"/>
    </source>
</evidence>
<evidence type="ECO:0000256" key="1">
    <source>
        <dbReference type="ARBA" id="ARBA00001971"/>
    </source>
</evidence>
<dbReference type="Proteomes" id="UP001345013">
    <property type="component" value="Unassembled WGS sequence"/>
</dbReference>
<dbReference type="InterPro" id="IPR002401">
    <property type="entry name" value="Cyt_P450_E_grp-I"/>
</dbReference>
<evidence type="ECO:0000313" key="9">
    <source>
        <dbReference type="EMBL" id="KAK5079679.1"/>
    </source>
</evidence>
<evidence type="ECO:0000256" key="3">
    <source>
        <dbReference type="ARBA" id="ARBA00022617"/>
    </source>
</evidence>
<dbReference type="SUPFAM" id="SSF48264">
    <property type="entry name" value="Cytochrome P450"/>
    <property type="match status" value="1"/>
</dbReference>
<proteinExistence type="inferred from homology"/>
<evidence type="ECO:0000313" key="10">
    <source>
        <dbReference type="Proteomes" id="UP001345013"/>
    </source>
</evidence>
<comment type="caution">
    <text evidence="9">The sequence shown here is derived from an EMBL/GenBank/DDBJ whole genome shotgun (WGS) entry which is preliminary data.</text>
</comment>
<dbReference type="EMBL" id="JAVRRG010000179">
    <property type="protein sequence ID" value="KAK5079679.1"/>
    <property type="molecule type" value="Genomic_DNA"/>
</dbReference>
<evidence type="ECO:0000256" key="8">
    <source>
        <dbReference type="RuleBase" id="RU000461"/>
    </source>
</evidence>
<evidence type="ECO:0000256" key="2">
    <source>
        <dbReference type="ARBA" id="ARBA00010617"/>
    </source>
</evidence>
<keyword evidence="6 8" id="KW-0408">Iron</keyword>
<reference evidence="9 10" key="1">
    <citation type="submission" date="2023-08" db="EMBL/GenBank/DDBJ databases">
        <title>Black Yeasts Isolated from many extreme environments.</title>
        <authorList>
            <person name="Coleine C."/>
            <person name="Stajich J.E."/>
            <person name="Selbmann L."/>
        </authorList>
    </citation>
    <scope>NUCLEOTIDE SEQUENCE [LARGE SCALE GENOMIC DNA]</scope>
    <source>
        <strain evidence="9 10">CCFEE 5885</strain>
    </source>
</reference>
<comment type="similarity">
    <text evidence="2 8">Belongs to the cytochrome P450 family.</text>
</comment>
<comment type="cofactor">
    <cofactor evidence="1">
        <name>heme</name>
        <dbReference type="ChEBI" id="CHEBI:30413"/>
    </cofactor>
</comment>
<gene>
    <name evidence="9" type="ORF">LTR24_009066</name>
</gene>
<keyword evidence="10" id="KW-1185">Reference proteome</keyword>
<dbReference type="PRINTS" id="PR00463">
    <property type="entry name" value="EP450I"/>
</dbReference>